<evidence type="ECO:0000313" key="1">
    <source>
        <dbReference type="EMBL" id="OGC44455.1"/>
    </source>
</evidence>
<reference evidence="1 2" key="1">
    <citation type="journal article" date="2016" name="Nat. Commun.">
        <title>Thousands of microbial genomes shed light on interconnected biogeochemical processes in an aquifer system.</title>
        <authorList>
            <person name="Anantharaman K."/>
            <person name="Brown C.T."/>
            <person name="Hug L.A."/>
            <person name="Sharon I."/>
            <person name="Castelle C.J."/>
            <person name="Probst A.J."/>
            <person name="Thomas B.C."/>
            <person name="Singh A."/>
            <person name="Wilkins M.J."/>
            <person name="Karaoz U."/>
            <person name="Brodie E.L."/>
            <person name="Williams K.H."/>
            <person name="Hubbard S.S."/>
            <person name="Banfield J.F."/>
        </authorList>
    </citation>
    <scope>NUCLEOTIDE SEQUENCE [LARGE SCALE GENOMIC DNA]</scope>
</reference>
<dbReference type="EMBL" id="MEUW01000020">
    <property type="protein sequence ID" value="OGC44455.1"/>
    <property type="molecule type" value="Genomic_DNA"/>
</dbReference>
<gene>
    <name evidence="1" type="ORF">A2V54_00340</name>
</gene>
<dbReference type="STRING" id="1802613.A2V54_00340"/>
<proteinExistence type="predicted"/>
<name>A0A1F4UHK6_UNCKA</name>
<dbReference type="Proteomes" id="UP000176583">
    <property type="component" value="Unassembled WGS sequence"/>
</dbReference>
<protein>
    <submittedName>
        <fullName evidence="1">Uncharacterized protein</fullName>
    </submittedName>
</protein>
<accession>A0A1F4UHK6</accession>
<organism evidence="1 2">
    <name type="scientific">candidate division WWE3 bacterium RBG_19FT_COMBO_53_11</name>
    <dbReference type="NCBI Taxonomy" id="1802613"/>
    <lineage>
        <taxon>Bacteria</taxon>
        <taxon>Katanobacteria</taxon>
    </lineage>
</organism>
<evidence type="ECO:0000313" key="2">
    <source>
        <dbReference type="Proteomes" id="UP000176583"/>
    </source>
</evidence>
<dbReference type="AlphaFoldDB" id="A0A1F4UHK6"/>
<comment type="caution">
    <text evidence="1">The sequence shown here is derived from an EMBL/GenBank/DDBJ whole genome shotgun (WGS) entry which is preliminary data.</text>
</comment>
<sequence length="64" mass="7810">MWWLLGALILLDQDDRISRMEARARRVQEPQLKPKRLTKKDKERMAELARFRAEHFGWPNDLMF</sequence>